<keyword evidence="1" id="KW-0238">DNA-binding</keyword>
<protein>
    <submittedName>
        <fullName evidence="3">MerR family transcriptional regulator</fullName>
    </submittedName>
</protein>
<evidence type="ECO:0000313" key="4">
    <source>
        <dbReference type="Proteomes" id="UP000282311"/>
    </source>
</evidence>
<sequence length="131" mass="15124">MYTIGQVVEMTGFGHDTLRYYEKIGLLKPRRKRSGGARVFSDDDLRLLSGLKCLKRLGLSLEEIKAFTSTNRCVVERSSMRDGDEDMLRDRISLLTDHLARMETQRRELDELIDRTKTNILLYSKLLDGTP</sequence>
<dbReference type="Proteomes" id="UP000282311">
    <property type="component" value="Unassembled WGS sequence"/>
</dbReference>
<dbReference type="Gene3D" id="1.10.1660.10">
    <property type="match status" value="1"/>
</dbReference>
<gene>
    <name evidence="3" type="ORF">D7M11_30205</name>
</gene>
<organism evidence="3 4">
    <name type="scientific">Paenibacillus ginsengarvi</name>
    <dbReference type="NCBI Taxonomy" id="400777"/>
    <lineage>
        <taxon>Bacteria</taxon>
        <taxon>Bacillati</taxon>
        <taxon>Bacillota</taxon>
        <taxon>Bacilli</taxon>
        <taxon>Bacillales</taxon>
        <taxon>Paenibacillaceae</taxon>
        <taxon>Paenibacillus</taxon>
    </lineage>
</organism>
<dbReference type="PANTHER" id="PTHR30204:SF83">
    <property type="entry name" value="TRANSCRIPTIONAL REGULATOR, MERR FAMILY"/>
    <property type="match status" value="1"/>
</dbReference>
<dbReference type="Pfam" id="PF13411">
    <property type="entry name" value="MerR_1"/>
    <property type="match status" value="1"/>
</dbReference>
<reference evidence="3 4" key="1">
    <citation type="journal article" date="2007" name="Int. J. Syst. Evol. Microbiol.">
        <title>Paenibacillus ginsengarvi sp. nov., isolated from soil from ginseng cultivation.</title>
        <authorList>
            <person name="Yoon M.H."/>
            <person name="Ten L.N."/>
            <person name="Im W.T."/>
        </authorList>
    </citation>
    <scope>NUCLEOTIDE SEQUENCE [LARGE SCALE GENOMIC DNA]</scope>
    <source>
        <strain evidence="3 4">KCTC 13059</strain>
    </source>
</reference>
<dbReference type="AlphaFoldDB" id="A0A3B0BEQ3"/>
<proteinExistence type="predicted"/>
<dbReference type="InterPro" id="IPR047057">
    <property type="entry name" value="MerR_fam"/>
</dbReference>
<evidence type="ECO:0000256" key="1">
    <source>
        <dbReference type="ARBA" id="ARBA00023125"/>
    </source>
</evidence>
<feature type="domain" description="HTH merR-type" evidence="2">
    <location>
        <begin position="1"/>
        <end position="70"/>
    </location>
</feature>
<dbReference type="PRINTS" id="PR00040">
    <property type="entry name" value="HTHMERR"/>
</dbReference>
<dbReference type="SUPFAM" id="SSF46955">
    <property type="entry name" value="Putative DNA-binding domain"/>
    <property type="match status" value="1"/>
</dbReference>
<evidence type="ECO:0000313" key="3">
    <source>
        <dbReference type="EMBL" id="RKN70547.1"/>
    </source>
</evidence>
<name>A0A3B0BEQ3_9BACL</name>
<dbReference type="GO" id="GO:0003700">
    <property type="term" value="F:DNA-binding transcription factor activity"/>
    <property type="evidence" value="ECO:0007669"/>
    <property type="project" value="InterPro"/>
</dbReference>
<evidence type="ECO:0000259" key="2">
    <source>
        <dbReference type="PROSITE" id="PS50937"/>
    </source>
</evidence>
<comment type="caution">
    <text evidence="3">The sequence shown here is derived from an EMBL/GenBank/DDBJ whole genome shotgun (WGS) entry which is preliminary data.</text>
</comment>
<dbReference type="OrthoDB" id="9811174at2"/>
<dbReference type="EMBL" id="RBAH01000031">
    <property type="protein sequence ID" value="RKN70547.1"/>
    <property type="molecule type" value="Genomic_DNA"/>
</dbReference>
<keyword evidence="4" id="KW-1185">Reference proteome</keyword>
<dbReference type="PANTHER" id="PTHR30204">
    <property type="entry name" value="REDOX-CYCLING DRUG-SENSING TRANSCRIPTIONAL ACTIVATOR SOXR"/>
    <property type="match status" value="1"/>
</dbReference>
<accession>A0A3B0BEQ3</accession>
<dbReference type="SMART" id="SM00422">
    <property type="entry name" value="HTH_MERR"/>
    <property type="match status" value="1"/>
</dbReference>
<dbReference type="InterPro" id="IPR000551">
    <property type="entry name" value="MerR-type_HTH_dom"/>
</dbReference>
<dbReference type="PROSITE" id="PS50937">
    <property type="entry name" value="HTH_MERR_2"/>
    <property type="match status" value="1"/>
</dbReference>
<dbReference type="InterPro" id="IPR009061">
    <property type="entry name" value="DNA-bd_dom_put_sf"/>
</dbReference>
<dbReference type="GO" id="GO:0003677">
    <property type="term" value="F:DNA binding"/>
    <property type="evidence" value="ECO:0007669"/>
    <property type="project" value="UniProtKB-KW"/>
</dbReference>